<keyword evidence="5" id="KW-0540">Nuclease</keyword>
<evidence type="ECO:0000313" key="5">
    <source>
        <dbReference type="EMBL" id="MBT1690485.1"/>
    </source>
</evidence>
<keyword evidence="6" id="KW-1185">Reference proteome</keyword>
<feature type="domain" description="ENPP1-3/EXOG-like endonuclease/phosphodiesterase" evidence="3">
    <location>
        <begin position="55"/>
        <end position="286"/>
    </location>
</feature>
<dbReference type="InterPro" id="IPR020821">
    <property type="entry name" value="ENPP1-3/EXOG-like_nuc-like"/>
</dbReference>
<sequence>MKRFILFAVVIALPGVQHPGNAQQLFSNLSASEKKLYREHVVGGQPDGNVPVYVRQGYVMRYNATYRIPEWVCYHIEKDYLKGPKREKRFSAFKTDIDTPDPVRTSDYTGTNYARGHMAPFFAMGGDRDGNSRYSNAEDIHKDPYDDETVYQANYMSNICPQDQDALNGAGGPWYKLETFIRKDLVGGRRSKELNVYAGAIVSNPDQCKILTNKHGATGIAIPDKFYQILIYQDKKTGDYITGAFLFPHVTSKKDLPSKDLFDYMVPVDSIEKETDLDFLHALSAAKQKKTESKTNRDFWEALASD</sequence>
<dbReference type="Pfam" id="PF01223">
    <property type="entry name" value="Endonuclease_NS"/>
    <property type="match status" value="1"/>
</dbReference>
<gene>
    <name evidence="5" type="ORF">KK078_28225</name>
</gene>
<dbReference type="InterPro" id="IPR044925">
    <property type="entry name" value="His-Me_finger_sf"/>
</dbReference>
<dbReference type="InterPro" id="IPR001604">
    <property type="entry name" value="Endo_G_ENPP1-like_dom"/>
</dbReference>
<dbReference type="SMART" id="SM00892">
    <property type="entry name" value="Endonuclease_NS"/>
    <property type="match status" value="1"/>
</dbReference>
<dbReference type="SUPFAM" id="SSF54060">
    <property type="entry name" value="His-Me finger endonucleases"/>
    <property type="match status" value="1"/>
</dbReference>
<dbReference type="InterPro" id="IPR040255">
    <property type="entry name" value="Non-specific_endonuclease"/>
</dbReference>
<evidence type="ECO:0000256" key="1">
    <source>
        <dbReference type="PIRSR" id="PIRSR640255-1"/>
    </source>
</evidence>
<keyword evidence="2" id="KW-0479">Metal-binding</keyword>
<dbReference type="AlphaFoldDB" id="A0AAP2GLD1"/>
<dbReference type="GO" id="GO:0046872">
    <property type="term" value="F:metal ion binding"/>
    <property type="evidence" value="ECO:0007669"/>
    <property type="project" value="UniProtKB-KW"/>
</dbReference>
<feature type="active site" description="Proton acceptor" evidence="1">
    <location>
        <position position="117"/>
    </location>
</feature>
<dbReference type="RefSeq" id="WP_254093893.1">
    <property type="nucleotide sequence ID" value="NZ_JAHESC010000068.1"/>
</dbReference>
<reference evidence="5 6" key="1">
    <citation type="submission" date="2021-05" db="EMBL/GenBank/DDBJ databases">
        <title>A Polyphasic approach of four new species of the genus Ohtaekwangia: Ohtaekwangia histidinii sp. nov., Ohtaekwangia cretensis sp. nov., Ohtaekwangia indiensis sp. nov., Ohtaekwangia reichenbachii sp. nov. from diverse environment.</title>
        <authorList>
            <person name="Octaviana S."/>
        </authorList>
    </citation>
    <scope>NUCLEOTIDE SEQUENCE [LARGE SCALE GENOMIC DNA]</scope>
    <source>
        <strain evidence="5 6">PWU37</strain>
    </source>
</reference>
<evidence type="ECO:0000259" key="4">
    <source>
        <dbReference type="SMART" id="SM00892"/>
    </source>
</evidence>
<dbReference type="EMBL" id="JAHESC010000068">
    <property type="protein sequence ID" value="MBT1690485.1"/>
    <property type="molecule type" value="Genomic_DNA"/>
</dbReference>
<name>A0AAP2GLD1_9BACT</name>
<evidence type="ECO:0000259" key="3">
    <source>
        <dbReference type="SMART" id="SM00477"/>
    </source>
</evidence>
<dbReference type="PANTHER" id="PTHR13966:SF5">
    <property type="entry name" value="ENDONUCLEASE G, MITOCHONDRIAL"/>
    <property type="match status" value="1"/>
</dbReference>
<dbReference type="Gene3D" id="3.40.570.10">
    <property type="entry name" value="Extracellular Endonuclease, subunit A"/>
    <property type="match status" value="1"/>
</dbReference>
<evidence type="ECO:0000256" key="2">
    <source>
        <dbReference type="PIRSR" id="PIRSR640255-2"/>
    </source>
</evidence>
<evidence type="ECO:0000313" key="6">
    <source>
        <dbReference type="Proteomes" id="UP001319180"/>
    </source>
</evidence>
<keyword evidence="5" id="KW-0378">Hydrolase</keyword>
<dbReference type="SMART" id="SM00477">
    <property type="entry name" value="NUC"/>
    <property type="match status" value="1"/>
</dbReference>
<feature type="domain" description="DNA/RNA non-specific endonuclease/pyrophosphatase/phosphodiesterase" evidence="4">
    <location>
        <begin position="54"/>
        <end position="286"/>
    </location>
</feature>
<proteinExistence type="predicted"/>
<accession>A0AAP2GLD1</accession>
<dbReference type="PANTHER" id="PTHR13966">
    <property type="entry name" value="ENDONUCLEASE RELATED"/>
    <property type="match status" value="1"/>
</dbReference>
<keyword evidence="5" id="KW-0255">Endonuclease</keyword>
<dbReference type="GO" id="GO:0004519">
    <property type="term" value="F:endonuclease activity"/>
    <property type="evidence" value="ECO:0007669"/>
    <property type="project" value="UniProtKB-KW"/>
</dbReference>
<dbReference type="InterPro" id="IPR044929">
    <property type="entry name" value="DNA/RNA_non-sp_Endonuclease_sf"/>
</dbReference>
<comment type="caution">
    <text evidence="5">The sequence shown here is derived from an EMBL/GenBank/DDBJ whole genome shotgun (WGS) entry which is preliminary data.</text>
</comment>
<protein>
    <submittedName>
        <fullName evidence="5">DNA/RNA non-specific endonuclease</fullName>
    </submittedName>
</protein>
<dbReference type="GO" id="GO:0003676">
    <property type="term" value="F:nucleic acid binding"/>
    <property type="evidence" value="ECO:0007669"/>
    <property type="project" value="InterPro"/>
</dbReference>
<organism evidence="5 6">
    <name type="scientific">Dawidia soli</name>
    <dbReference type="NCBI Taxonomy" id="2782352"/>
    <lineage>
        <taxon>Bacteria</taxon>
        <taxon>Pseudomonadati</taxon>
        <taxon>Bacteroidota</taxon>
        <taxon>Cytophagia</taxon>
        <taxon>Cytophagales</taxon>
        <taxon>Chryseotaleaceae</taxon>
        <taxon>Dawidia</taxon>
    </lineage>
</organism>
<dbReference type="GO" id="GO:0016787">
    <property type="term" value="F:hydrolase activity"/>
    <property type="evidence" value="ECO:0007669"/>
    <property type="project" value="InterPro"/>
</dbReference>
<feature type="binding site" evidence="2">
    <location>
        <position position="168"/>
    </location>
    <ligand>
        <name>Mg(2+)</name>
        <dbReference type="ChEBI" id="CHEBI:18420"/>
        <note>catalytic</note>
    </ligand>
</feature>
<dbReference type="Proteomes" id="UP001319180">
    <property type="component" value="Unassembled WGS sequence"/>
</dbReference>